<accession>A0A563VV68</accession>
<evidence type="ECO:0000256" key="6">
    <source>
        <dbReference type="ARBA" id="ARBA00023136"/>
    </source>
</evidence>
<dbReference type="InterPro" id="IPR003838">
    <property type="entry name" value="ABC3_permease_C"/>
</dbReference>
<organism evidence="9 10">
    <name type="scientific">Hyella patelloides LEGE 07179</name>
    <dbReference type="NCBI Taxonomy" id="945734"/>
    <lineage>
        <taxon>Bacteria</taxon>
        <taxon>Bacillati</taxon>
        <taxon>Cyanobacteriota</taxon>
        <taxon>Cyanophyceae</taxon>
        <taxon>Pleurocapsales</taxon>
        <taxon>Hyellaceae</taxon>
        <taxon>Hyella</taxon>
    </lineage>
</organism>
<dbReference type="PANTHER" id="PTHR43738:SF1">
    <property type="entry name" value="HEMIN TRANSPORT SYSTEM PERMEASE PROTEIN HRTB-RELATED"/>
    <property type="match status" value="1"/>
</dbReference>
<protein>
    <submittedName>
        <fullName evidence="9">ABC transporter</fullName>
    </submittedName>
</protein>
<keyword evidence="3" id="KW-1003">Cell membrane</keyword>
<dbReference type="InterPro" id="IPR051125">
    <property type="entry name" value="ABC-4/HrtB_transporter"/>
</dbReference>
<evidence type="ECO:0000256" key="2">
    <source>
        <dbReference type="ARBA" id="ARBA00022448"/>
    </source>
</evidence>
<name>A0A563VV68_9CYAN</name>
<dbReference type="Pfam" id="PF02687">
    <property type="entry name" value="FtsX"/>
    <property type="match status" value="1"/>
</dbReference>
<evidence type="ECO:0000256" key="4">
    <source>
        <dbReference type="ARBA" id="ARBA00022692"/>
    </source>
</evidence>
<dbReference type="Proteomes" id="UP000320055">
    <property type="component" value="Unassembled WGS sequence"/>
</dbReference>
<proteinExistence type="predicted"/>
<dbReference type="GO" id="GO:0005886">
    <property type="term" value="C:plasma membrane"/>
    <property type="evidence" value="ECO:0007669"/>
    <property type="project" value="UniProtKB-SubCell"/>
</dbReference>
<evidence type="ECO:0000256" key="3">
    <source>
        <dbReference type="ARBA" id="ARBA00022475"/>
    </source>
</evidence>
<dbReference type="EMBL" id="CAACVJ010000254">
    <property type="protein sequence ID" value="VEP15332.1"/>
    <property type="molecule type" value="Genomic_DNA"/>
</dbReference>
<dbReference type="AlphaFoldDB" id="A0A563VV68"/>
<evidence type="ECO:0000256" key="5">
    <source>
        <dbReference type="ARBA" id="ARBA00022989"/>
    </source>
</evidence>
<feature type="transmembrane region" description="Helical" evidence="7">
    <location>
        <begin position="245"/>
        <end position="270"/>
    </location>
</feature>
<evidence type="ECO:0000259" key="8">
    <source>
        <dbReference type="Pfam" id="PF02687"/>
    </source>
</evidence>
<sequence>MSSFPRARLHQTLAYDGVESANPIYVDFAPWRNPTTHVEKKILVLGFDPANPAFDLSEAEGNLEQLSMLNRVLFDRASRPEYGAISQLFSNQGTLEAQVSDRLVQTVGLFQMGASFGADGNLIASDSTFFNLVRDRNPTQVDIGLIKITSDADLETIQAQLRAGLPNDVKVLTVPEFVRLEVDHWASQGIGFIFNLGVFVGFFVGIIIVYQILYSNVSEHLSEYATLKAMGYSDRYLLIMLMQEALILAALGFLPGFFVSIGLYQVTYAATLMATAMKTSRAVIVLFLTILMCGISGAISMRKLRSADPADVF</sequence>
<evidence type="ECO:0000313" key="10">
    <source>
        <dbReference type="Proteomes" id="UP000320055"/>
    </source>
</evidence>
<keyword evidence="4 7" id="KW-0812">Transmembrane</keyword>
<evidence type="ECO:0000313" key="9">
    <source>
        <dbReference type="EMBL" id="VEP15332.1"/>
    </source>
</evidence>
<feature type="transmembrane region" description="Helical" evidence="7">
    <location>
        <begin position="189"/>
        <end position="213"/>
    </location>
</feature>
<evidence type="ECO:0000256" key="7">
    <source>
        <dbReference type="SAM" id="Phobius"/>
    </source>
</evidence>
<reference evidence="9 10" key="1">
    <citation type="submission" date="2019-01" db="EMBL/GenBank/DDBJ databases">
        <authorList>
            <person name="Brito A."/>
        </authorList>
    </citation>
    <scope>NUCLEOTIDE SEQUENCE [LARGE SCALE GENOMIC DNA]</scope>
    <source>
        <strain evidence="9">1</strain>
    </source>
</reference>
<keyword evidence="5 7" id="KW-1133">Transmembrane helix</keyword>
<keyword evidence="10" id="KW-1185">Reference proteome</keyword>
<dbReference type="NCBIfam" id="TIGR01185">
    <property type="entry name" value="devC"/>
    <property type="match status" value="1"/>
</dbReference>
<gene>
    <name evidence="9" type="ORF">H1P_3270001</name>
</gene>
<evidence type="ECO:0000256" key="1">
    <source>
        <dbReference type="ARBA" id="ARBA00004651"/>
    </source>
</evidence>
<dbReference type="InterPro" id="IPR005891">
    <property type="entry name" value="DevC"/>
</dbReference>
<keyword evidence="2" id="KW-0813">Transport</keyword>
<feature type="domain" description="ABC3 transporter permease C-terminal" evidence="8">
    <location>
        <begin position="198"/>
        <end position="309"/>
    </location>
</feature>
<feature type="transmembrane region" description="Helical" evidence="7">
    <location>
        <begin position="282"/>
        <end position="301"/>
    </location>
</feature>
<dbReference type="PANTHER" id="PTHR43738">
    <property type="entry name" value="ABC TRANSPORTER, MEMBRANE PROTEIN"/>
    <property type="match status" value="1"/>
</dbReference>
<keyword evidence="6 7" id="KW-0472">Membrane</keyword>
<comment type="subcellular location">
    <subcellularLocation>
        <location evidence="1">Cell membrane</location>
        <topology evidence="1">Multi-pass membrane protein</topology>
    </subcellularLocation>
</comment>